<evidence type="ECO:0000256" key="15">
    <source>
        <dbReference type="RuleBase" id="RU362081"/>
    </source>
</evidence>
<dbReference type="PROSITE" id="PS50846">
    <property type="entry name" value="HMA_2"/>
    <property type="match status" value="1"/>
</dbReference>
<keyword evidence="4 15" id="KW-1003">Cell membrane</keyword>
<sequence>MNAVPKPQCFHCGLPVPAGSDWHVQIDGAPRDMCCPGCAAVAQTIVDIGQAGYYSDRTGFAATADGADAVCVPPELRLYDGDSRFVAEDGGMEAVLLVEGIRCAACVWLVEGRLLALPGVTLASLNVATERLTVRWHPGRVELSALLHALRTIGYAAWPYDTARHEEQLRKAARTLGRQLFVAGLSMMQVMMYVAPAYLAGDGMLDADMAALMRWASLLLTIPAVVYSAQPFFLGALASLRARAVGMDVPVALGIAAAFGGSVAATVRGTGDTYFDSVTMFVFLLLASRWLELHARRKAAGTLERMRHGLPAAATRFASWPGSGKTSVVAAATLVAGDHVFVRTGEAFAADGIIAEGRTCVDLALLTGESAPQPRAPGEHVPGGAINASGAVVLRVTKPVAESTLSGLLNLVERAGGAKPRIAQWADQVASRFTAALLLLALLAGVAWHFVDPARAWPVAIAVLVVSCPCALSLATPSALAAATDALLGKGVLVMQPHVLETLHRATHVVFDKTGTLTAGCPAVQSVQAHGDIDRDACIAIATALEKASLHPVGRAIVALGEKLAWHGWPATGLSETPGMGMEGTVRGRRYRLGNGNFVAAMAGGTPPPAEPDTTAVYLGTDGQWLACFAITDPLRPDAQATIAHFRAQGKQVILLSGDRQVVADAVAARLGIGTAIGDCLPARKLDYVQRLQREGAIVAMVGDGINDAAVLSAADVSFAMGGGAELAQVHADAVLLHGRLGLVADAAATAGAAMRVIRQNLAWACVYNAVAIPAAAIGLLGPWLSGVGMAASSALVILNALRLRYR</sequence>
<dbReference type="SUPFAM" id="SSF81665">
    <property type="entry name" value="Calcium ATPase, transmembrane domain M"/>
    <property type="match status" value="1"/>
</dbReference>
<dbReference type="CDD" id="cd00371">
    <property type="entry name" value="HMA"/>
    <property type="match status" value="1"/>
</dbReference>
<dbReference type="Pfam" id="PF12156">
    <property type="entry name" value="ATPase-cat_bd"/>
    <property type="match status" value="1"/>
</dbReference>
<dbReference type="InterPro" id="IPR018303">
    <property type="entry name" value="ATPase_P-typ_P_site"/>
</dbReference>
<feature type="transmembrane region" description="Helical" evidence="15">
    <location>
        <begin position="456"/>
        <end position="475"/>
    </location>
</feature>
<dbReference type="Gene3D" id="2.70.150.10">
    <property type="entry name" value="Calcium-transporting ATPase, cytoplasmic transduction domain A"/>
    <property type="match status" value="1"/>
</dbReference>
<feature type="transmembrane region" description="Helical" evidence="15">
    <location>
        <begin position="212"/>
        <end position="237"/>
    </location>
</feature>
<feature type="transmembrane region" description="Helical" evidence="15">
    <location>
        <begin position="784"/>
        <end position="802"/>
    </location>
</feature>
<dbReference type="GO" id="GO:0055070">
    <property type="term" value="P:copper ion homeostasis"/>
    <property type="evidence" value="ECO:0007669"/>
    <property type="project" value="TreeGrafter"/>
</dbReference>
<dbReference type="EMBL" id="CP035913">
    <property type="protein sequence ID" value="QBE63847.1"/>
    <property type="molecule type" value="Genomic_DNA"/>
</dbReference>
<dbReference type="OrthoDB" id="8552908at2"/>
<dbReference type="InterPro" id="IPR036163">
    <property type="entry name" value="HMA_dom_sf"/>
</dbReference>
<dbReference type="NCBIfam" id="TIGR01494">
    <property type="entry name" value="ATPase_P-type"/>
    <property type="match status" value="2"/>
</dbReference>
<keyword evidence="8 15" id="KW-0547">Nucleotide-binding</keyword>
<dbReference type="KEGG" id="plue:EWM63_13335"/>
<feature type="transmembrane region" description="Helical" evidence="15">
    <location>
        <begin position="762"/>
        <end position="778"/>
    </location>
</feature>
<dbReference type="GO" id="GO:0005524">
    <property type="term" value="F:ATP binding"/>
    <property type="evidence" value="ECO:0007669"/>
    <property type="project" value="UniProtKB-UniRule"/>
</dbReference>
<dbReference type="InterPro" id="IPR023299">
    <property type="entry name" value="ATPase_P-typ_cyto_dom_N"/>
</dbReference>
<comment type="similarity">
    <text evidence="2 15">Belongs to the cation transport ATPase (P-type) (TC 3.A.3) family. Type IB subfamily.</text>
</comment>
<feature type="domain" description="HMA" evidence="16">
    <location>
        <begin position="92"/>
        <end position="158"/>
    </location>
</feature>
<dbReference type="Gene3D" id="3.40.1110.10">
    <property type="entry name" value="Calcium-transporting ATPase, cytoplasmic domain N"/>
    <property type="match status" value="1"/>
</dbReference>
<dbReference type="InterPro" id="IPR008250">
    <property type="entry name" value="ATPase_P-typ_transduc_dom_A_sf"/>
</dbReference>
<evidence type="ECO:0000256" key="3">
    <source>
        <dbReference type="ARBA" id="ARBA00022448"/>
    </source>
</evidence>
<dbReference type="GO" id="GO:0043682">
    <property type="term" value="F:P-type divalent copper transporter activity"/>
    <property type="evidence" value="ECO:0007669"/>
    <property type="project" value="TreeGrafter"/>
</dbReference>
<evidence type="ECO:0000256" key="13">
    <source>
        <dbReference type="ARBA" id="ARBA00023065"/>
    </source>
</evidence>
<evidence type="ECO:0000256" key="4">
    <source>
        <dbReference type="ARBA" id="ARBA00022475"/>
    </source>
</evidence>
<dbReference type="InterPro" id="IPR021993">
    <property type="entry name" value="ATPase-cat-bd"/>
</dbReference>
<dbReference type="PRINTS" id="PR00119">
    <property type="entry name" value="CATATPASE"/>
</dbReference>
<name>A0A4P6KY39_9BURK</name>
<evidence type="ECO:0000256" key="5">
    <source>
        <dbReference type="ARBA" id="ARBA00022553"/>
    </source>
</evidence>
<dbReference type="SUPFAM" id="SSF55008">
    <property type="entry name" value="HMA, heavy metal-associated domain"/>
    <property type="match status" value="1"/>
</dbReference>
<dbReference type="Pfam" id="PF00702">
    <property type="entry name" value="Hydrolase"/>
    <property type="match status" value="1"/>
</dbReference>
<evidence type="ECO:0000256" key="2">
    <source>
        <dbReference type="ARBA" id="ARBA00006024"/>
    </source>
</evidence>
<gene>
    <name evidence="17" type="primary">cadA</name>
    <name evidence="17" type="ORF">EWM63_13335</name>
</gene>
<evidence type="ECO:0000256" key="12">
    <source>
        <dbReference type="ARBA" id="ARBA00022989"/>
    </source>
</evidence>
<dbReference type="EC" id="3.6.3.3" evidence="17"/>
<keyword evidence="3" id="KW-0813">Transport</keyword>
<evidence type="ECO:0000256" key="9">
    <source>
        <dbReference type="ARBA" id="ARBA00022840"/>
    </source>
</evidence>
<keyword evidence="14 15" id="KW-0472">Membrane</keyword>
<dbReference type="Gene3D" id="3.30.70.100">
    <property type="match status" value="1"/>
</dbReference>
<reference evidence="17 18" key="1">
    <citation type="submission" date="2019-02" db="EMBL/GenBank/DDBJ databases">
        <title>Draft Genome Sequences of Six Type Strains of the Genus Massilia.</title>
        <authorList>
            <person name="Miess H."/>
            <person name="Frediansyhah A."/>
            <person name="Gross H."/>
        </authorList>
    </citation>
    <scope>NUCLEOTIDE SEQUENCE [LARGE SCALE GENOMIC DNA]</scope>
    <source>
        <strain evidence="17 18">DSM 17473</strain>
    </source>
</reference>
<feature type="transmembrane region" description="Helical" evidence="15">
    <location>
        <begin position="180"/>
        <end position="200"/>
    </location>
</feature>
<dbReference type="NCBIfam" id="TIGR01512">
    <property type="entry name" value="ATPase-IB2_Cd"/>
    <property type="match status" value="1"/>
</dbReference>
<evidence type="ECO:0000313" key="18">
    <source>
        <dbReference type="Proteomes" id="UP000290637"/>
    </source>
</evidence>
<evidence type="ECO:0000256" key="8">
    <source>
        <dbReference type="ARBA" id="ARBA00022741"/>
    </source>
</evidence>
<evidence type="ECO:0000256" key="7">
    <source>
        <dbReference type="ARBA" id="ARBA00022723"/>
    </source>
</evidence>
<dbReference type="InterPro" id="IPR023214">
    <property type="entry name" value="HAD_sf"/>
</dbReference>
<dbReference type="Gene3D" id="3.40.50.1000">
    <property type="entry name" value="HAD superfamily/HAD-like"/>
    <property type="match status" value="1"/>
</dbReference>
<keyword evidence="13" id="KW-0406">Ion transport</keyword>
<dbReference type="InterPro" id="IPR023298">
    <property type="entry name" value="ATPase_P-typ_TM_dom_sf"/>
</dbReference>
<feature type="transmembrane region" description="Helical" evidence="15">
    <location>
        <begin position="249"/>
        <end position="267"/>
    </location>
</feature>
<feature type="transmembrane region" description="Helical" evidence="15">
    <location>
        <begin position="273"/>
        <end position="291"/>
    </location>
</feature>
<evidence type="ECO:0000256" key="14">
    <source>
        <dbReference type="ARBA" id="ARBA00023136"/>
    </source>
</evidence>
<keyword evidence="9 15" id="KW-0067">ATP-binding</keyword>
<comment type="subcellular location">
    <subcellularLocation>
        <location evidence="1">Cell membrane</location>
        <topology evidence="1">Multi-pass membrane protein</topology>
    </subcellularLocation>
</comment>
<keyword evidence="17" id="KW-0378">Hydrolase</keyword>
<dbReference type="SUPFAM" id="SSF81653">
    <property type="entry name" value="Calcium ATPase, transduction domain A"/>
    <property type="match status" value="1"/>
</dbReference>
<evidence type="ECO:0000256" key="11">
    <source>
        <dbReference type="ARBA" id="ARBA00022967"/>
    </source>
</evidence>
<evidence type="ECO:0000256" key="1">
    <source>
        <dbReference type="ARBA" id="ARBA00004651"/>
    </source>
</evidence>
<dbReference type="InterPro" id="IPR027256">
    <property type="entry name" value="P-typ_ATPase_IB"/>
</dbReference>
<keyword evidence="18" id="KW-1185">Reference proteome</keyword>
<evidence type="ECO:0000259" key="16">
    <source>
        <dbReference type="PROSITE" id="PS50846"/>
    </source>
</evidence>
<protein>
    <submittedName>
        <fullName evidence="17">Cadmium-translocating P-type ATPase</fullName>
        <ecNumber evidence="17">3.6.3.3</ecNumber>
    </submittedName>
</protein>
<keyword evidence="6 15" id="KW-0812">Transmembrane</keyword>
<keyword evidence="10" id="KW-0460">Magnesium</keyword>
<accession>A0A4P6KY39</accession>
<dbReference type="InterPro" id="IPR006121">
    <property type="entry name" value="HMA_dom"/>
</dbReference>
<evidence type="ECO:0000313" key="17">
    <source>
        <dbReference type="EMBL" id="QBE63847.1"/>
    </source>
</evidence>
<dbReference type="SUPFAM" id="SSF56784">
    <property type="entry name" value="HAD-like"/>
    <property type="match status" value="1"/>
</dbReference>
<proteinExistence type="inferred from homology"/>
<dbReference type="InterPro" id="IPR001757">
    <property type="entry name" value="P_typ_ATPase"/>
</dbReference>
<keyword evidence="7 15" id="KW-0479">Metal-binding</keyword>
<dbReference type="Pfam" id="PF00403">
    <property type="entry name" value="HMA"/>
    <property type="match status" value="1"/>
</dbReference>
<evidence type="ECO:0000256" key="6">
    <source>
        <dbReference type="ARBA" id="ARBA00022692"/>
    </source>
</evidence>
<dbReference type="Pfam" id="PF00122">
    <property type="entry name" value="E1-E2_ATPase"/>
    <property type="match status" value="1"/>
</dbReference>
<dbReference type="InterPro" id="IPR059000">
    <property type="entry name" value="ATPase_P-type_domA"/>
</dbReference>
<dbReference type="PANTHER" id="PTHR43520:SF5">
    <property type="entry name" value="CATION-TRANSPORTING P-TYPE ATPASE-RELATED"/>
    <property type="match status" value="1"/>
</dbReference>
<dbReference type="NCBIfam" id="TIGR01511">
    <property type="entry name" value="ATPase-IB1_Cu"/>
    <property type="match status" value="1"/>
</dbReference>
<dbReference type="AlphaFoldDB" id="A0A4P6KY39"/>
<dbReference type="GO" id="GO:0016887">
    <property type="term" value="F:ATP hydrolysis activity"/>
    <property type="evidence" value="ECO:0007669"/>
    <property type="project" value="InterPro"/>
</dbReference>
<feature type="transmembrane region" description="Helical" evidence="15">
    <location>
        <begin position="429"/>
        <end position="450"/>
    </location>
</feature>
<organism evidence="17 18">
    <name type="scientific">Pseudoduganella lutea</name>
    <dbReference type="NCBI Taxonomy" id="321985"/>
    <lineage>
        <taxon>Bacteria</taxon>
        <taxon>Pseudomonadati</taxon>
        <taxon>Pseudomonadota</taxon>
        <taxon>Betaproteobacteria</taxon>
        <taxon>Burkholderiales</taxon>
        <taxon>Oxalobacteraceae</taxon>
        <taxon>Telluria group</taxon>
        <taxon>Pseudoduganella</taxon>
    </lineage>
</organism>
<dbReference type="Proteomes" id="UP000290637">
    <property type="component" value="Chromosome"/>
</dbReference>
<keyword evidence="11" id="KW-1278">Translocase</keyword>
<keyword evidence="5" id="KW-0597">Phosphoprotein</keyword>
<dbReference type="NCBIfam" id="TIGR01525">
    <property type="entry name" value="ATPase-IB_hvy"/>
    <property type="match status" value="1"/>
</dbReference>
<dbReference type="GO" id="GO:0005507">
    <property type="term" value="F:copper ion binding"/>
    <property type="evidence" value="ECO:0007669"/>
    <property type="project" value="TreeGrafter"/>
</dbReference>
<dbReference type="PROSITE" id="PS00154">
    <property type="entry name" value="ATPASE_E1_E2"/>
    <property type="match status" value="1"/>
</dbReference>
<dbReference type="GO" id="GO:0005886">
    <property type="term" value="C:plasma membrane"/>
    <property type="evidence" value="ECO:0007669"/>
    <property type="project" value="UniProtKB-SubCell"/>
</dbReference>
<dbReference type="PANTHER" id="PTHR43520">
    <property type="entry name" value="ATP7, ISOFORM B"/>
    <property type="match status" value="1"/>
</dbReference>
<keyword evidence="12 15" id="KW-1133">Transmembrane helix</keyword>
<dbReference type="CDD" id="cd02079">
    <property type="entry name" value="P-type_ATPase_HM"/>
    <property type="match status" value="1"/>
</dbReference>
<dbReference type="InterPro" id="IPR036412">
    <property type="entry name" value="HAD-like_sf"/>
</dbReference>
<dbReference type="RefSeq" id="WP_130186968.1">
    <property type="nucleotide sequence ID" value="NZ_CP035913.1"/>
</dbReference>
<evidence type="ECO:0000256" key="10">
    <source>
        <dbReference type="ARBA" id="ARBA00022842"/>
    </source>
</evidence>